<evidence type="ECO:0000313" key="2">
    <source>
        <dbReference type="EMBL" id="SAM69045.1"/>
    </source>
</evidence>
<organism evidence="2 3">
    <name type="scientific">Cardiobacterium hominis</name>
    <dbReference type="NCBI Taxonomy" id="2718"/>
    <lineage>
        <taxon>Bacteria</taxon>
        <taxon>Pseudomonadati</taxon>
        <taxon>Pseudomonadota</taxon>
        <taxon>Gammaproteobacteria</taxon>
        <taxon>Cardiobacteriales</taxon>
        <taxon>Cardiobacteriaceae</taxon>
        <taxon>Cardiobacterium</taxon>
    </lineage>
</organism>
<sequence length="251" mass="27464">MRLPHRPLLQTALTTSSVALLAACATNQPFDAAQRAIIKQHTIVTEKLPADYAEPLPVYTKSAKTGTDIGVSIAASLLSGGISFGSHTPPNEPRKRFNDSNKSLGQAIKNKIRQSNAEKIQTAEPTRILHDLLAERYPESAMPTDNNMTISVKPVAWHLYYNDGDTYLLEYAGDITLNLPAQKLRRYLPCDRASEQALTKEEWLANDALRIRSFAEETARRCANVALLELGEAPLTAETATTLPATPATTP</sequence>
<gene>
    <name evidence="2" type="ORF">CHUV0807_2004</name>
</gene>
<evidence type="ECO:0000256" key="1">
    <source>
        <dbReference type="SAM" id="SignalP"/>
    </source>
</evidence>
<reference evidence="3" key="1">
    <citation type="submission" date="2016-04" db="EMBL/GenBank/DDBJ databases">
        <authorList>
            <person name="Tagini F."/>
        </authorList>
    </citation>
    <scope>NUCLEOTIDE SEQUENCE [LARGE SCALE GENOMIC DNA]</scope>
    <source>
        <strain evidence="3">CHUV0807</strain>
    </source>
</reference>
<feature type="signal peptide" evidence="1">
    <location>
        <begin position="1"/>
        <end position="22"/>
    </location>
</feature>
<feature type="chain" id="PRO_5008674972" description="Lipoprotein" evidence="1">
    <location>
        <begin position="23"/>
        <end position="251"/>
    </location>
</feature>
<name>A0A1C3H5Z6_9GAMM</name>
<dbReference type="PROSITE" id="PS51257">
    <property type="entry name" value="PROKAR_LIPOPROTEIN"/>
    <property type="match status" value="1"/>
</dbReference>
<evidence type="ECO:0000313" key="3">
    <source>
        <dbReference type="Proteomes" id="UP000190837"/>
    </source>
</evidence>
<dbReference type="AlphaFoldDB" id="A0A1C3H5Z6"/>
<dbReference type="RefSeq" id="WP_079541629.1">
    <property type="nucleotide sequence ID" value="NZ_CP171111.1"/>
</dbReference>
<protein>
    <recommendedName>
        <fullName evidence="4">Lipoprotein</fullName>
    </recommendedName>
</protein>
<evidence type="ECO:0008006" key="4">
    <source>
        <dbReference type="Google" id="ProtNLM"/>
    </source>
</evidence>
<accession>A0A1C3H5Z6</accession>
<proteinExistence type="predicted"/>
<keyword evidence="1" id="KW-0732">Signal</keyword>
<dbReference type="Proteomes" id="UP000190837">
    <property type="component" value="Unassembled WGS sequence"/>
</dbReference>
<dbReference type="EMBL" id="FKLO01000067">
    <property type="protein sequence ID" value="SAM69045.1"/>
    <property type="molecule type" value="Genomic_DNA"/>
</dbReference>